<evidence type="ECO:0000313" key="1">
    <source>
        <dbReference type="EMBL" id="RRT79325.1"/>
    </source>
</evidence>
<dbReference type="EMBL" id="AMZH03001431">
    <property type="protein sequence ID" value="RRT79325.1"/>
    <property type="molecule type" value="Genomic_DNA"/>
</dbReference>
<name>A0A427ASZ5_ENSVE</name>
<organism evidence="1 2">
    <name type="scientific">Ensete ventricosum</name>
    <name type="common">Abyssinian banana</name>
    <name type="synonym">Musa ensete</name>
    <dbReference type="NCBI Taxonomy" id="4639"/>
    <lineage>
        <taxon>Eukaryota</taxon>
        <taxon>Viridiplantae</taxon>
        <taxon>Streptophyta</taxon>
        <taxon>Embryophyta</taxon>
        <taxon>Tracheophyta</taxon>
        <taxon>Spermatophyta</taxon>
        <taxon>Magnoliopsida</taxon>
        <taxon>Liliopsida</taxon>
        <taxon>Zingiberales</taxon>
        <taxon>Musaceae</taxon>
        <taxon>Ensete</taxon>
    </lineage>
</organism>
<sequence length="91" mass="10806">MMHCLDTGVKYCTDGREQIEGERHKAEGINFITCLLTDPMVINLYVVLAGYYRPLDCGQQRCRIQLRHFHPWQRNCYNLHRAARVRRREVA</sequence>
<proteinExistence type="predicted"/>
<dbReference type="AlphaFoldDB" id="A0A427ASZ5"/>
<accession>A0A427ASZ5</accession>
<gene>
    <name evidence="1" type="ORF">B296_00025544</name>
</gene>
<dbReference type="Proteomes" id="UP000287651">
    <property type="component" value="Unassembled WGS sequence"/>
</dbReference>
<evidence type="ECO:0000313" key="2">
    <source>
        <dbReference type="Proteomes" id="UP000287651"/>
    </source>
</evidence>
<reference evidence="1 2" key="1">
    <citation type="journal article" date="2014" name="Agronomy (Basel)">
        <title>A Draft Genome Sequence for Ensete ventricosum, the Drought-Tolerant Tree Against Hunger.</title>
        <authorList>
            <person name="Harrison J."/>
            <person name="Moore K.A."/>
            <person name="Paszkiewicz K."/>
            <person name="Jones T."/>
            <person name="Grant M."/>
            <person name="Ambacheew D."/>
            <person name="Muzemil S."/>
            <person name="Studholme D.J."/>
        </authorList>
    </citation>
    <scope>NUCLEOTIDE SEQUENCE [LARGE SCALE GENOMIC DNA]</scope>
</reference>
<comment type="caution">
    <text evidence="1">The sequence shown here is derived from an EMBL/GenBank/DDBJ whole genome shotgun (WGS) entry which is preliminary data.</text>
</comment>
<protein>
    <submittedName>
        <fullName evidence="1">Uncharacterized protein</fullName>
    </submittedName>
</protein>